<dbReference type="GO" id="GO:0003684">
    <property type="term" value="F:damaged DNA binding"/>
    <property type="evidence" value="ECO:0007669"/>
    <property type="project" value="InterPro"/>
</dbReference>
<proteinExistence type="inferred from homology"/>
<accession>A0A1G7YH32</accession>
<comment type="similarity">
    <text evidence="1">Belongs to the DNA polymerase type-Y family.</text>
</comment>
<evidence type="ECO:0000256" key="5">
    <source>
        <dbReference type="ARBA" id="ARBA00023236"/>
    </source>
</evidence>
<evidence type="ECO:0000256" key="2">
    <source>
        <dbReference type="ARBA" id="ARBA00022763"/>
    </source>
</evidence>
<organism evidence="7 8">
    <name type="scientific">Paraburkholderia phenazinium</name>
    <dbReference type="NCBI Taxonomy" id="60549"/>
    <lineage>
        <taxon>Bacteria</taxon>
        <taxon>Pseudomonadati</taxon>
        <taxon>Pseudomonadota</taxon>
        <taxon>Betaproteobacteria</taxon>
        <taxon>Burkholderiales</taxon>
        <taxon>Burkholderiaceae</taxon>
        <taxon>Paraburkholderia</taxon>
    </lineage>
</organism>
<evidence type="ECO:0000313" key="7">
    <source>
        <dbReference type="EMBL" id="SDG95180.1"/>
    </source>
</evidence>
<evidence type="ECO:0000256" key="1">
    <source>
        <dbReference type="ARBA" id="ARBA00010945"/>
    </source>
</evidence>
<dbReference type="GO" id="GO:0003887">
    <property type="term" value="F:DNA-directed DNA polymerase activity"/>
    <property type="evidence" value="ECO:0007669"/>
    <property type="project" value="TreeGrafter"/>
</dbReference>
<dbReference type="InterPro" id="IPR025188">
    <property type="entry name" value="DUF4113"/>
</dbReference>
<name>A0A1G7YH32_9BURK</name>
<keyword evidence="4" id="KW-0234">DNA repair</keyword>
<evidence type="ECO:0000313" key="8">
    <source>
        <dbReference type="Proteomes" id="UP000199706"/>
    </source>
</evidence>
<gene>
    <name evidence="7" type="ORF">SAMN05216466_106163</name>
</gene>
<dbReference type="RefSeq" id="WP_090685445.1">
    <property type="nucleotide sequence ID" value="NZ_FNCJ01000006.1"/>
</dbReference>
<dbReference type="Gene3D" id="1.10.150.20">
    <property type="entry name" value="5' to 3' exonuclease, C-terminal subdomain"/>
    <property type="match status" value="1"/>
</dbReference>
<dbReference type="EMBL" id="FNCJ01000006">
    <property type="protein sequence ID" value="SDG95180.1"/>
    <property type="molecule type" value="Genomic_DNA"/>
</dbReference>
<sequence length="427" mass="46482">MTTFALVDGNTFYASCERVFRPDLVGKPLIVLSNNDGCAVTRTQEAKDLGVKMGQPFFEVRHLVQEAGLVALSSNYALYADMSARMMAILGQFSPVQEIYSIDECFLDLTGMHAVAGDLTSYGLAMRERVLQWIGIATCVGIGPSKTLAKLANHIAKKNVGHAWSGVCDLTALSPPELDGLLGTIEVGDVWGVGRRLRERLTADGIATALDLKRASPRFIRSTVSVVLERTVHELNGIACYPFESEAQPQKQIICSRSFGHPVVTQDDLAVAVRDFTSTAAERMRRQGLKAGQVQVFIQTSSFRKQDKQYSAGVVVPLAVPVGDTLSLVQASLSGLARIFKPGFKYAKAGVMLLDLTARTVEQGDLFADTGNARKTRLMEALDGINDRFGRGTLRVGNVEGHQAWHMSQNAKTPSYTTEWEALPTAR</sequence>
<dbReference type="InterPro" id="IPR043502">
    <property type="entry name" value="DNA/RNA_pol_sf"/>
</dbReference>
<dbReference type="Pfam" id="PF13438">
    <property type="entry name" value="DUF4113"/>
    <property type="match status" value="1"/>
</dbReference>
<dbReference type="PANTHER" id="PTHR11076">
    <property type="entry name" value="DNA REPAIR POLYMERASE UMUC / TRANSFERASE FAMILY MEMBER"/>
    <property type="match status" value="1"/>
</dbReference>
<feature type="domain" description="UmuC" evidence="6">
    <location>
        <begin position="4"/>
        <end position="194"/>
    </location>
</feature>
<dbReference type="Gene3D" id="3.30.70.270">
    <property type="match status" value="1"/>
</dbReference>
<dbReference type="Pfam" id="PF11799">
    <property type="entry name" value="IMS_C"/>
    <property type="match status" value="1"/>
</dbReference>
<dbReference type="InterPro" id="IPR050116">
    <property type="entry name" value="DNA_polymerase-Y"/>
</dbReference>
<dbReference type="InterPro" id="IPR001126">
    <property type="entry name" value="UmuC"/>
</dbReference>
<protein>
    <submittedName>
        <fullName evidence="7">DNA polymerase V</fullName>
    </submittedName>
</protein>
<keyword evidence="2" id="KW-0227">DNA damage</keyword>
<dbReference type="OrthoDB" id="9808813at2"/>
<dbReference type="GO" id="GO:0042276">
    <property type="term" value="P:error-prone translesion synthesis"/>
    <property type="evidence" value="ECO:0007669"/>
    <property type="project" value="TreeGrafter"/>
</dbReference>
<dbReference type="NCBIfam" id="NF002955">
    <property type="entry name" value="PRK03609.1"/>
    <property type="match status" value="1"/>
</dbReference>
<reference evidence="7 8" key="1">
    <citation type="submission" date="2016-10" db="EMBL/GenBank/DDBJ databases">
        <authorList>
            <person name="de Groot N.N."/>
        </authorList>
    </citation>
    <scope>NUCLEOTIDE SEQUENCE [LARGE SCALE GENOMIC DNA]</scope>
    <source>
        <strain evidence="7 8">LMG 2247</strain>
    </source>
</reference>
<keyword evidence="3" id="KW-0741">SOS mutagenesis</keyword>
<dbReference type="Pfam" id="PF00817">
    <property type="entry name" value="IMS"/>
    <property type="match status" value="1"/>
</dbReference>
<dbReference type="PROSITE" id="PS50173">
    <property type="entry name" value="UMUC"/>
    <property type="match status" value="1"/>
</dbReference>
<keyword evidence="5" id="KW-0742">SOS response</keyword>
<dbReference type="PANTHER" id="PTHR11076:SF34">
    <property type="entry name" value="PROTEIN UMUC"/>
    <property type="match status" value="1"/>
</dbReference>
<dbReference type="InterPro" id="IPR017961">
    <property type="entry name" value="DNA_pol_Y-fam_little_finger"/>
</dbReference>
<dbReference type="GO" id="GO:0005829">
    <property type="term" value="C:cytosol"/>
    <property type="evidence" value="ECO:0007669"/>
    <property type="project" value="TreeGrafter"/>
</dbReference>
<dbReference type="InterPro" id="IPR043128">
    <property type="entry name" value="Rev_trsase/Diguanyl_cyclase"/>
</dbReference>
<dbReference type="CDD" id="cd01700">
    <property type="entry name" value="PolY_Pol_V_umuC"/>
    <property type="match status" value="1"/>
</dbReference>
<evidence type="ECO:0000256" key="3">
    <source>
        <dbReference type="ARBA" id="ARBA00023199"/>
    </source>
</evidence>
<dbReference type="Gene3D" id="3.40.1170.60">
    <property type="match status" value="1"/>
</dbReference>
<evidence type="ECO:0000256" key="4">
    <source>
        <dbReference type="ARBA" id="ARBA00023204"/>
    </source>
</evidence>
<dbReference type="Proteomes" id="UP000199706">
    <property type="component" value="Unassembled WGS sequence"/>
</dbReference>
<evidence type="ECO:0000259" key="6">
    <source>
        <dbReference type="PROSITE" id="PS50173"/>
    </source>
</evidence>
<dbReference type="GO" id="GO:0006281">
    <property type="term" value="P:DNA repair"/>
    <property type="evidence" value="ECO:0007669"/>
    <property type="project" value="UniProtKB-KW"/>
</dbReference>
<dbReference type="GO" id="GO:0009432">
    <property type="term" value="P:SOS response"/>
    <property type="evidence" value="ECO:0007669"/>
    <property type="project" value="UniProtKB-KW"/>
</dbReference>
<dbReference type="SUPFAM" id="SSF56672">
    <property type="entry name" value="DNA/RNA polymerases"/>
    <property type="match status" value="1"/>
</dbReference>
<dbReference type="AlphaFoldDB" id="A0A1G7YH32"/>